<evidence type="ECO:0000313" key="3">
    <source>
        <dbReference type="Proteomes" id="UP000480548"/>
    </source>
</evidence>
<evidence type="ECO:0000256" key="1">
    <source>
        <dbReference type="SAM" id="MobiDB-lite"/>
    </source>
</evidence>
<dbReference type="Gene3D" id="3.20.20.140">
    <property type="entry name" value="Metal-dependent hydrolases"/>
    <property type="match status" value="1"/>
</dbReference>
<protein>
    <recommendedName>
        <fullName evidence="4">Metallo-dependent hydrolase</fullName>
    </recommendedName>
</protein>
<feature type="region of interest" description="Disordered" evidence="1">
    <location>
        <begin position="292"/>
        <end position="320"/>
    </location>
</feature>
<comment type="caution">
    <text evidence="2">The sequence shown here is derived from an EMBL/GenBank/DDBJ whole genome shotgun (WGS) entry which is preliminary data.</text>
</comment>
<reference evidence="2 3" key="1">
    <citation type="submission" date="2019-06" db="EMBL/GenBank/DDBJ databases">
        <authorList>
            <person name="Palmer J.M."/>
        </authorList>
    </citation>
    <scope>NUCLEOTIDE SEQUENCE [LARGE SCALE GENOMIC DNA]</scope>
    <source>
        <strain evidence="2 3">TWF703</strain>
    </source>
</reference>
<name>A0A7C8JVJ7_ORBOL</name>
<gene>
    <name evidence="2" type="ORF">TWF703_006418</name>
</gene>
<dbReference type="PANTHER" id="PTHR47345:SF1">
    <property type="entry name" value="CUT9-INTERACTING PROTEIN SCN1"/>
    <property type="match status" value="1"/>
</dbReference>
<dbReference type="PANTHER" id="PTHR47345">
    <property type="entry name" value="CUT9-INTERACTING PROTEIN SCN1"/>
    <property type="match status" value="1"/>
</dbReference>
<dbReference type="Proteomes" id="UP000480548">
    <property type="component" value="Unassembled WGS sequence"/>
</dbReference>
<dbReference type="SUPFAM" id="SSF51556">
    <property type="entry name" value="Metallo-dependent hydrolases"/>
    <property type="match status" value="1"/>
</dbReference>
<proteinExistence type="predicted"/>
<sequence length="433" mass="49211">MNSTALAWVSSFASPCRRFDVISHAIATNPDPTCAFSQNCNRTEQTLHWAVRILRESRGSGPYHKMADPEIDDALDEVLDDSLWSLGVYDAHCHPTDTMDVVPEIPKRKVRTLTIMATKAEDQELVAQVAREYPDRIVPSFGWHPWFSHRLWDDMKAGATGVTISKEVHYRSVLTNEPTEAFIETLPEPKPLSQFITETRNYLEEFPSALVGEVGLDRTFRLPNPASLIGPDDKKLSPHKVQMDHQRRVLEEQLRLAGEMERPASVHGVSAHGVLFDTFSYLFKGHEKVVRSRRTQKRGPHDFEGDEDSDEDTGPKPFPPRICLHSFSAPPDFIKTWLNPRIPAKIYFSFSKAINVGYGYERFAEMLGLVPEDRLLVESDLHIASIDMERHLAGIIHRISRERLWDPSKTVETTGRNWINFVYGETASRALGL</sequence>
<evidence type="ECO:0000313" key="2">
    <source>
        <dbReference type="EMBL" id="KAF3134435.1"/>
    </source>
</evidence>
<dbReference type="Pfam" id="PF01026">
    <property type="entry name" value="TatD_DNase"/>
    <property type="match status" value="1"/>
</dbReference>
<dbReference type="InterPro" id="IPR001130">
    <property type="entry name" value="TatD-like"/>
</dbReference>
<organism evidence="2 3">
    <name type="scientific">Orbilia oligospora</name>
    <name type="common">Nematode-trapping fungus</name>
    <name type="synonym">Arthrobotrys oligospora</name>
    <dbReference type="NCBI Taxonomy" id="2813651"/>
    <lineage>
        <taxon>Eukaryota</taxon>
        <taxon>Fungi</taxon>
        <taxon>Dikarya</taxon>
        <taxon>Ascomycota</taxon>
        <taxon>Pezizomycotina</taxon>
        <taxon>Orbiliomycetes</taxon>
        <taxon>Orbiliales</taxon>
        <taxon>Orbiliaceae</taxon>
        <taxon>Orbilia</taxon>
    </lineage>
</organism>
<dbReference type="GO" id="GO:0016788">
    <property type="term" value="F:hydrolase activity, acting on ester bonds"/>
    <property type="evidence" value="ECO:0007669"/>
    <property type="project" value="InterPro"/>
</dbReference>
<dbReference type="EMBL" id="WIQZ01000036">
    <property type="protein sequence ID" value="KAF3134435.1"/>
    <property type="molecule type" value="Genomic_DNA"/>
</dbReference>
<evidence type="ECO:0008006" key="4">
    <source>
        <dbReference type="Google" id="ProtNLM"/>
    </source>
</evidence>
<dbReference type="InterPro" id="IPR053044">
    <property type="entry name" value="Metallo-hydrolase/TatD-type"/>
</dbReference>
<dbReference type="InterPro" id="IPR032466">
    <property type="entry name" value="Metal_Hydrolase"/>
</dbReference>
<accession>A0A7C8JVJ7</accession>
<dbReference type="AlphaFoldDB" id="A0A7C8JVJ7"/>